<keyword evidence="2" id="KW-0812">Transmembrane</keyword>
<keyword evidence="1" id="KW-0175">Coiled coil</keyword>
<dbReference type="Proteomes" id="UP000237056">
    <property type="component" value="Unassembled WGS sequence"/>
</dbReference>
<sequence length="295" mass="33221">MESNTKKENLYKAIIAILSILLVCSIVYIIKLSNDSNELTSEVSHIKSEKEQLLADLQKTKEQYDNAIAQNTTMTDELEAERNKVVELMEKIKKAEGDSTTLKKYKSDYAVLQTKMKSLIKEVETLKSQNNKLTTDLDSTKVILREAKEYNQVLTSKNDELNKTVEKGSKLSILNLTSAAYKQRSSGKQIATEKARKADLLKISFTIAENAIAKAGDKMYYVQIIDAKNNVLGEKTTVNFGDKSLTYSFTTMVQYENKTVQVIKDLTGNEFAPGNYFVNVFDKTELLAKSSFVLK</sequence>
<evidence type="ECO:0000313" key="5">
    <source>
        <dbReference type="Proteomes" id="UP000237056"/>
    </source>
</evidence>
<dbReference type="InterPro" id="IPR009596">
    <property type="entry name" value="DUF1204"/>
</dbReference>
<name>A0A2S4N787_9FLAO</name>
<accession>A0A2S4N787</accession>
<dbReference type="Pfam" id="PF06721">
    <property type="entry name" value="DUF1204"/>
    <property type="match status" value="1"/>
</dbReference>
<evidence type="ECO:0000313" key="4">
    <source>
        <dbReference type="EMBL" id="POS01578.1"/>
    </source>
</evidence>
<keyword evidence="2" id="KW-1133">Transmembrane helix</keyword>
<proteinExistence type="predicted"/>
<evidence type="ECO:0000256" key="1">
    <source>
        <dbReference type="SAM" id="Coils"/>
    </source>
</evidence>
<evidence type="ECO:0000259" key="3">
    <source>
        <dbReference type="Pfam" id="PF06721"/>
    </source>
</evidence>
<dbReference type="OrthoDB" id="1115172at2"/>
<reference evidence="4 5" key="1">
    <citation type="submission" date="2018-01" db="EMBL/GenBank/DDBJ databases">
        <title>Genomic Encyclopedia of Type Strains, Phase I: the one thousand microbial genomes (KMG-I) project.</title>
        <authorList>
            <person name="Goeker M."/>
        </authorList>
    </citation>
    <scope>NUCLEOTIDE SEQUENCE [LARGE SCALE GENOMIC DNA]</scope>
    <source>
        <strain evidence="4 5">DSM 17960</strain>
    </source>
</reference>
<keyword evidence="2" id="KW-0472">Membrane</keyword>
<feature type="transmembrane region" description="Helical" evidence="2">
    <location>
        <begin position="12"/>
        <end position="30"/>
    </location>
</feature>
<dbReference type="RefSeq" id="WP_103726176.1">
    <property type="nucleotide sequence ID" value="NZ_PQNY01000009.1"/>
</dbReference>
<dbReference type="AlphaFoldDB" id="A0A2S4N787"/>
<protein>
    <recommendedName>
        <fullName evidence="3">DUF1204 domain-containing protein</fullName>
    </recommendedName>
</protein>
<feature type="coiled-coil region" evidence="1">
    <location>
        <begin position="43"/>
        <end position="164"/>
    </location>
</feature>
<dbReference type="Gene3D" id="1.10.287.1490">
    <property type="match status" value="1"/>
</dbReference>
<dbReference type="EMBL" id="PQNY01000009">
    <property type="protein sequence ID" value="POS01578.1"/>
    <property type="molecule type" value="Genomic_DNA"/>
</dbReference>
<gene>
    <name evidence="4" type="ORF">Q361_10938</name>
</gene>
<keyword evidence="5" id="KW-1185">Reference proteome</keyword>
<comment type="caution">
    <text evidence="4">The sequence shown here is derived from an EMBL/GenBank/DDBJ whole genome shotgun (WGS) entry which is preliminary data.</text>
</comment>
<evidence type="ECO:0000256" key="2">
    <source>
        <dbReference type="SAM" id="Phobius"/>
    </source>
</evidence>
<organism evidence="4 5">
    <name type="scientific">Flavobacterium croceum DSM 17960</name>
    <dbReference type="NCBI Taxonomy" id="1121886"/>
    <lineage>
        <taxon>Bacteria</taxon>
        <taxon>Pseudomonadati</taxon>
        <taxon>Bacteroidota</taxon>
        <taxon>Flavobacteriia</taxon>
        <taxon>Flavobacteriales</taxon>
        <taxon>Flavobacteriaceae</taxon>
        <taxon>Flavobacterium</taxon>
    </lineage>
</organism>
<feature type="domain" description="DUF1204" evidence="3">
    <location>
        <begin position="39"/>
        <end position="168"/>
    </location>
</feature>